<dbReference type="NCBIfam" id="TIGR01036">
    <property type="entry name" value="pyrD_sub2"/>
    <property type="match status" value="1"/>
</dbReference>
<comment type="catalytic activity">
    <reaction evidence="12">
        <text>(S)-dihydroorotate + a quinone = orotate + a quinol</text>
        <dbReference type="Rhea" id="RHEA:30187"/>
        <dbReference type="ChEBI" id="CHEBI:24646"/>
        <dbReference type="ChEBI" id="CHEBI:30839"/>
        <dbReference type="ChEBI" id="CHEBI:30864"/>
        <dbReference type="ChEBI" id="CHEBI:132124"/>
        <dbReference type="EC" id="1.3.5.2"/>
    </reaction>
</comment>
<evidence type="ECO:0000259" key="13">
    <source>
        <dbReference type="Pfam" id="PF01180"/>
    </source>
</evidence>
<dbReference type="InterPro" id="IPR050074">
    <property type="entry name" value="DHO_dehydrogenase"/>
</dbReference>
<dbReference type="Gene3D" id="3.20.20.70">
    <property type="entry name" value="Aldolase class I"/>
    <property type="match status" value="1"/>
</dbReference>
<name>A0A139AY32_GONPJ</name>
<evidence type="ECO:0000256" key="12">
    <source>
        <dbReference type="ARBA" id="ARBA00048639"/>
    </source>
</evidence>
<dbReference type="InterPro" id="IPR005720">
    <property type="entry name" value="Dihydroorotate_DH_cat"/>
</dbReference>
<dbReference type="Pfam" id="PF01180">
    <property type="entry name" value="DHO_dh"/>
    <property type="match status" value="1"/>
</dbReference>
<comment type="cofactor">
    <cofactor evidence="1">
        <name>FMN</name>
        <dbReference type="ChEBI" id="CHEBI:58210"/>
    </cofactor>
</comment>
<dbReference type="OMA" id="IYGTDTR"/>
<evidence type="ECO:0000256" key="10">
    <source>
        <dbReference type="ARBA" id="ARBA00023136"/>
    </source>
</evidence>
<dbReference type="EMBL" id="KQ965732">
    <property type="protein sequence ID" value="KXS21629.1"/>
    <property type="molecule type" value="Genomic_DNA"/>
</dbReference>
<evidence type="ECO:0000256" key="5">
    <source>
        <dbReference type="ARBA" id="ARBA00012791"/>
    </source>
</evidence>
<keyword evidence="7" id="KW-0285">Flavoprotein</keyword>
<evidence type="ECO:0000256" key="6">
    <source>
        <dbReference type="ARBA" id="ARBA00017599"/>
    </source>
</evidence>
<keyword evidence="8" id="KW-0288">FMN</keyword>
<dbReference type="InterPro" id="IPR005719">
    <property type="entry name" value="Dihydroorotate_DH_2"/>
</dbReference>
<dbReference type="GO" id="GO:0006207">
    <property type="term" value="P:'de novo' pyrimidine nucleobase biosynthetic process"/>
    <property type="evidence" value="ECO:0007669"/>
    <property type="project" value="InterPro"/>
</dbReference>
<gene>
    <name evidence="14" type="ORF">M427DRAFT_51047</name>
</gene>
<evidence type="ECO:0000313" key="15">
    <source>
        <dbReference type="Proteomes" id="UP000070544"/>
    </source>
</evidence>
<comment type="similarity">
    <text evidence="4">Belongs to the dihydroorotate dehydrogenase family. Type 2 subfamily.</text>
</comment>
<dbReference type="PANTHER" id="PTHR48109">
    <property type="entry name" value="DIHYDROOROTATE DEHYDROGENASE (QUINONE), MITOCHONDRIAL-RELATED"/>
    <property type="match status" value="1"/>
</dbReference>
<dbReference type="STRING" id="1344416.A0A139AY32"/>
<dbReference type="UniPathway" id="UPA00070">
    <property type="reaction ID" value="UER00946"/>
</dbReference>
<feature type="domain" description="Dihydroorotate dehydrogenase catalytic" evidence="13">
    <location>
        <begin position="132"/>
        <end position="458"/>
    </location>
</feature>
<dbReference type="CDD" id="cd04738">
    <property type="entry name" value="DHOD_2_like"/>
    <property type="match status" value="1"/>
</dbReference>
<dbReference type="EC" id="1.3.5.2" evidence="5"/>
<sequence>MAARFGTLPRTAAAIARRPYLGPSRLRSPIQIPTFTSRFASTTSYAPPKEPTLSQELLVPHYRSFLRLLLAGTVGALVVSYLYDSRAAVHELVIMPLVHKTMDPEEAHRLAIWLAKNGLSPVERGSPDDKLLEVHLFGKTLKNPIGLAAGFDKNGEAIDGMFDMGFGIVEIGSVVPRPQPGNPKPRMFRLSPDTACINRYGMNCAGFDDIEARLRSRVRSYLRAHPDIHLATSPSSVAEELAPLGASRSLRGGRMLGINLARNKGQPSDSNDDYVEGVHRMGPYADYVVLNVSCPNQHGITSMQRKGIMEGLMKEIIEARNATLPHRPPVLVKLSPDLDDAELADVARAVVDAGVDGVIISNTTNQRPSSLKSDPKITSEWGGLSGPPLKPLSLHTIRTFRRLTSGAVPIVGCGGILTGADALEYARAGASAIQLYTGMAFDGPGVVARIKREVKEELGKMGKTWEEVVGNDAVGSR</sequence>
<evidence type="ECO:0000256" key="2">
    <source>
        <dbReference type="ARBA" id="ARBA00004370"/>
    </source>
</evidence>
<dbReference type="PROSITE" id="PS00912">
    <property type="entry name" value="DHODEHASE_2"/>
    <property type="match status" value="1"/>
</dbReference>
<evidence type="ECO:0000256" key="1">
    <source>
        <dbReference type="ARBA" id="ARBA00001917"/>
    </source>
</evidence>
<reference evidence="14 15" key="1">
    <citation type="journal article" date="2015" name="Genome Biol. Evol.">
        <title>Phylogenomic analyses indicate that early fungi evolved digesting cell walls of algal ancestors of land plants.</title>
        <authorList>
            <person name="Chang Y."/>
            <person name="Wang S."/>
            <person name="Sekimoto S."/>
            <person name="Aerts A.L."/>
            <person name="Choi C."/>
            <person name="Clum A."/>
            <person name="LaButti K.M."/>
            <person name="Lindquist E.A."/>
            <person name="Yee Ngan C."/>
            <person name="Ohm R.A."/>
            <person name="Salamov A.A."/>
            <person name="Grigoriev I.V."/>
            <person name="Spatafora J.W."/>
            <person name="Berbee M.L."/>
        </authorList>
    </citation>
    <scope>NUCLEOTIDE SEQUENCE [LARGE SCALE GENOMIC DNA]</scope>
    <source>
        <strain evidence="14 15">JEL478</strain>
    </source>
</reference>
<dbReference type="PANTHER" id="PTHR48109:SF4">
    <property type="entry name" value="DIHYDROOROTATE DEHYDROGENASE (QUINONE), MITOCHONDRIAL"/>
    <property type="match status" value="1"/>
</dbReference>
<evidence type="ECO:0000256" key="11">
    <source>
        <dbReference type="ARBA" id="ARBA00031623"/>
    </source>
</evidence>
<evidence type="ECO:0000256" key="4">
    <source>
        <dbReference type="ARBA" id="ARBA00005359"/>
    </source>
</evidence>
<dbReference type="OrthoDB" id="14784at2759"/>
<proteinExistence type="inferred from homology"/>
<dbReference type="GO" id="GO:0044205">
    <property type="term" value="P:'de novo' UMP biosynthetic process"/>
    <property type="evidence" value="ECO:0007669"/>
    <property type="project" value="UniProtKB-UniPathway"/>
</dbReference>
<dbReference type="Proteomes" id="UP000070544">
    <property type="component" value="Unassembled WGS sequence"/>
</dbReference>
<dbReference type="AlphaFoldDB" id="A0A139AY32"/>
<evidence type="ECO:0000313" key="14">
    <source>
        <dbReference type="EMBL" id="KXS21629.1"/>
    </source>
</evidence>
<evidence type="ECO:0000256" key="3">
    <source>
        <dbReference type="ARBA" id="ARBA00005161"/>
    </source>
</evidence>
<protein>
    <recommendedName>
        <fullName evidence="6">Dihydroorotate dehydrogenase (quinone), mitochondrial</fullName>
        <ecNumber evidence="5">1.3.5.2</ecNumber>
    </recommendedName>
    <alternativeName>
        <fullName evidence="11">Dihydroorotate oxidase</fullName>
    </alternativeName>
</protein>
<comment type="subcellular location">
    <subcellularLocation>
        <location evidence="2">Membrane</location>
    </subcellularLocation>
</comment>
<dbReference type="GO" id="GO:0106430">
    <property type="term" value="F:dihydroorotate dehydrogenase (quinone) activity"/>
    <property type="evidence" value="ECO:0007669"/>
    <property type="project" value="UniProtKB-EC"/>
</dbReference>
<dbReference type="SUPFAM" id="SSF51395">
    <property type="entry name" value="FMN-linked oxidoreductases"/>
    <property type="match status" value="1"/>
</dbReference>
<comment type="pathway">
    <text evidence="3">Pyrimidine metabolism; UMP biosynthesis via de novo pathway; orotate from (S)-dihydroorotate (quinone route): step 1/1.</text>
</comment>
<keyword evidence="10" id="KW-0472">Membrane</keyword>
<accession>A0A139AY32</accession>
<keyword evidence="15" id="KW-1185">Reference proteome</keyword>
<dbReference type="GO" id="GO:0005743">
    <property type="term" value="C:mitochondrial inner membrane"/>
    <property type="evidence" value="ECO:0007669"/>
    <property type="project" value="TreeGrafter"/>
</dbReference>
<keyword evidence="9" id="KW-0560">Oxidoreductase</keyword>
<evidence type="ECO:0000256" key="9">
    <source>
        <dbReference type="ARBA" id="ARBA00023002"/>
    </source>
</evidence>
<evidence type="ECO:0000256" key="8">
    <source>
        <dbReference type="ARBA" id="ARBA00022643"/>
    </source>
</evidence>
<evidence type="ECO:0000256" key="7">
    <source>
        <dbReference type="ARBA" id="ARBA00022630"/>
    </source>
</evidence>
<dbReference type="InterPro" id="IPR001295">
    <property type="entry name" value="Dihydroorotate_DH_CS"/>
</dbReference>
<organism evidence="14 15">
    <name type="scientific">Gonapodya prolifera (strain JEL478)</name>
    <name type="common">Monoblepharis prolifera</name>
    <dbReference type="NCBI Taxonomy" id="1344416"/>
    <lineage>
        <taxon>Eukaryota</taxon>
        <taxon>Fungi</taxon>
        <taxon>Fungi incertae sedis</taxon>
        <taxon>Chytridiomycota</taxon>
        <taxon>Chytridiomycota incertae sedis</taxon>
        <taxon>Monoblepharidomycetes</taxon>
        <taxon>Monoblepharidales</taxon>
        <taxon>Gonapodyaceae</taxon>
        <taxon>Gonapodya</taxon>
    </lineage>
</organism>
<dbReference type="InterPro" id="IPR013785">
    <property type="entry name" value="Aldolase_TIM"/>
</dbReference>